<protein>
    <recommendedName>
        <fullName evidence="3">Cthe-2314-like HEPN domain-containing protein</fullName>
    </recommendedName>
</protein>
<evidence type="ECO:0008006" key="3">
    <source>
        <dbReference type="Google" id="ProtNLM"/>
    </source>
</evidence>
<organism evidence="1 2">
    <name type="scientific">Silvimonas iriomotensis</name>
    <dbReference type="NCBI Taxonomy" id="449662"/>
    <lineage>
        <taxon>Bacteria</taxon>
        <taxon>Pseudomonadati</taxon>
        <taxon>Pseudomonadota</taxon>
        <taxon>Betaproteobacteria</taxon>
        <taxon>Neisseriales</taxon>
        <taxon>Chitinibacteraceae</taxon>
        <taxon>Silvimonas</taxon>
    </lineage>
</organism>
<accession>A0ABQ2PCQ5</accession>
<proteinExistence type="predicted"/>
<reference evidence="2" key="1">
    <citation type="journal article" date="2019" name="Int. J. Syst. Evol. Microbiol.">
        <title>The Global Catalogue of Microorganisms (GCM) 10K type strain sequencing project: providing services to taxonomists for standard genome sequencing and annotation.</title>
        <authorList>
            <consortium name="The Broad Institute Genomics Platform"/>
            <consortium name="The Broad Institute Genome Sequencing Center for Infectious Disease"/>
            <person name="Wu L."/>
            <person name="Ma J."/>
        </authorList>
    </citation>
    <scope>NUCLEOTIDE SEQUENCE [LARGE SCALE GENOMIC DNA]</scope>
    <source>
        <strain evidence="2">CGMCC 1.8859</strain>
    </source>
</reference>
<evidence type="ECO:0000313" key="1">
    <source>
        <dbReference type="EMBL" id="GGP23002.1"/>
    </source>
</evidence>
<dbReference type="Proteomes" id="UP000637267">
    <property type="component" value="Unassembled WGS sequence"/>
</dbReference>
<gene>
    <name evidence="1" type="ORF">GCM10010970_30020</name>
</gene>
<comment type="caution">
    <text evidence="1">The sequence shown here is derived from an EMBL/GenBank/DDBJ whole genome shotgun (WGS) entry which is preliminary data.</text>
</comment>
<dbReference type="EMBL" id="BMLX01000004">
    <property type="protein sequence ID" value="GGP23002.1"/>
    <property type="molecule type" value="Genomic_DNA"/>
</dbReference>
<evidence type="ECO:0000313" key="2">
    <source>
        <dbReference type="Proteomes" id="UP000637267"/>
    </source>
</evidence>
<sequence length="297" mass="34537">METKYYLDGLKSEPRGMTHRLLSEEEYQTLLGDMTILRGALGLETKYQYLIRNYATFERELFDCTLDSVLFEKNEYASFHEIKVRLNLALANFLSTARLYLDQAHRDIQPALADPKEAARLLKHFRTEQYDSHFAYRFMEALRNHVQHNGSAIHLTTKTVEWVRVKNEEVMEQRTIIQTTRQSLAEDGKFKAEVLDEMDDQVDLRRSVRQYVECLSDIQASMRSVIKDAVLQAETHLQQVIEAALEEKEGVVRVMKITDGNVDEDYALSLEYDKVRRVLQSESASLRNLPLMHISGR</sequence>
<keyword evidence="2" id="KW-1185">Reference proteome</keyword>
<name>A0ABQ2PCQ5_9NEIS</name>